<dbReference type="EMBL" id="SOZD01000005">
    <property type="protein sequence ID" value="TFF20732.1"/>
    <property type="molecule type" value="Genomic_DNA"/>
</dbReference>
<comment type="caution">
    <text evidence="4">The sequence shown here is derived from an EMBL/GenBank/DDBJ whole genome shotgun (WGS) entry which is preliminary data.</text>
</comment>
<accession>A0A4Y8RSR0</accession>
<dbReference type="Proteomes" id="UP000298179">
    <property type="component" value="Unassembled WGS sequence"/>
</dbReference>
<feature type="domain" description="(S)-ureidoglycine aminohydrolase cupin" evidence="2">
    <location>
        <begin position="44"/>
        <end position="111"/>
    </location>
</feature>
<gene>
    <name evidence="4" type="ORF">E3C22_00695</name>
    <name evidence="3" type="ORF">E3C22_17735</name>
</gene>
<reference evidence="4 5" key="1">
    <citation type="submission" date="2019-03" db="EMBL/GenBank/DDBJ databases">
        <title>Jiella endophytica sp. nov., a novel endophytic bacterium isolated from root of Ficus microcarpa Linn. f.</title>
        <authorList>
            <person name="Tuo L."/>
        </authorList>
    </citation>
    <scope>NUCLEOTIDE SEQUENCE [LARGE SCALE GENOMIC DNA]</scope>
    <source>
        <strain evidence="4 5">CBS5Q-3</strain>
    </source>
</reference>
<proteinExistence type="predicted"/>
<protein>
    <submittedName>
        <fullName evidence="4">Cupin domain-containing protein</fullName>
    </submittedName>
</protein>
<dbReference type="PANTHER" id="PTHR40943:SF2">
    <property type="entry name" value="(S)-UREIDOGLYCINE AMINOHYDROLASE CUPIN DOMAIN-CONTAINING PROTEIN"/>
    <property type="match status" value="1"/>
</dbReference>
<feature type="compositionally biased region" description="Basic and acidic residues" evidence="1">
    <location>
        <begin position="11"/>
        <end position="26"/>
    </location>
</feature>
<dbReference type="RefSeq" id="WP_134759250.1">
    <property type="nucleotide sequence ID" value="NZ_SOZD01000001.1"/>
</dbReference>
<dbReference type="Pfam" id="PF05899">
    <property type="entry name" value="Cupin_3"/>
    <property type="match status" value="1"/>
</dbReference>
<dbReference type="InterPro" id="IPR011051">
    <property type="entry name" value="RmlC_Cupin_sf"/>
</dbReference>
<dbReference type="AlphaFoldDB" id="A0A4Y8RSR0"/>
<keyword evidence="5" id="KW-1185">Reference proteome</keyword>
<sequence length="115" mass="13069">MTDHLIRFDKAGVEPETASPDKEKVKSGRPTNRTWNLEDDGNGLYAGIWESTAGEWDVDYTEWEFFHILEGVSILTEEGGEPLKLMAGDSFVIRPGFKGRWKVVEPTKKHYVVKV</sequence>
<organism evidence="4 5">
    <name type="scientific">Jiella endophytica</name>
    <dbReference type="NCBI Taxonomy" id="2558362"/>
    <lineage>
        <taxon>Bacteria</taxon>
        <taxon>Pseudomonadati</taxon>
        <taxon>Pseudomonadota</taxon>
        <taxon>Alphaproteobacteria</taxon>
        <taxon>Hyphomicrobiales</taxon>
        <taxon>Aurantimonadaceae</taxon>
        <taxon>Jiella</taxon>
    </lineage>
</organism>
<evidence type="ECO:0000256" key="1">
    <source>
        <dbReference type="SAM" id="MobiDB-lite"/>
    </source>
</evidence>
<evidence type="ECO:0000313" key="3">
    <source>
        <dbReference type="EMBL" id="TFF20732.1"/>
    </source>
</evidence>
<evidence type="ECO:0000313" key="5">
    <source>
        <dbReference type="Proteomes" id="UP000298179"/>
    </source>
</evidence>
<dbReference type="SUPFAM" id="SSF51182">
    <property type="entry name" value="RmlC-like cupins"/>
    <property type="match status" value="1"/>
</dbReference>
<dbReference type="CDD" id="cd02227">
    <property type="entry name" value="cupin_TM1112-like"/>
    <property type="match status" value="1"/>
</dbReference>
<dbReference type="PANTHER" id="PTHR40943">
    <property type="entry name" value="CYTOPLASMIC PROTEIN-RELATED"/>
    <property type="match status" value="1"/>
</dbReference>
<dbReference type="EMBL" id="SOZD01000001">
    <property type="protein sequence ID" value="TFF27033.1"/>
    <property type="molecule type" value="Genomic_DNA"/>
</dbReference>
<evidence type="ECO:0000259" key="2">
    <source>
        <dbReference type="Pfam" id="PF05899"/>
    </source>
</evidence>
<dbReference type="Gene3D" id="2.60.120.10">
    <property type="entry name" value="Jelly Rolls"/>
    <property type="match status" value="1"/>
</dbReference>
<evidence type="ECO:0000313" key="4">
    <source>
        <dbReference type="EMBL" id="TFF27033.1"/>
    </source>
</evidence>
<feature type="region of interest" description="Disordered" evidence="1">
    <location>
        <begin position="11"/>
        <end position="35"/>
    </location>
</feature>
<name>A0A4Y8RSR0_9HYPH</name>
<dbReference type="InterPro" id="IPR008579">
    <property type="entry name" value="UGlyAH_Cupin_dom"/>
</dbReference>
<dbReference type="InterPro" id="IPR014710">
    <property type="entry name" value="RmlC-like_jellyroll"/>
</dbReference>
<dbReference type="OrthoDB" id="9799053at2"/>